<evidence type="ECO:0000256" key="1">
    <source>
        <dbReference type="SAM" id="Phobius"/>
    </source>
</evidence>
<evidence type="ECO:0000313" key="2">
    <source>
        <dbReference type="EMBL" id="AUR87128.1"/>
    </source>
</evidence>
<evidence type="ECO:0000313" key="3">
    <source>
        <dbReference type="Proteomes" id="UP000269357"/>
    </source>
</evidence>
<dbReference type="Proteomes" id="UP000269357">
    <property type="component" value="Segment"/>
</dbReference>
<reference evidence="2 3" key="1">
    <citation type="submission" date="2017-11" db="EMBL/GenBank/DDBJ databases">
        <title>A major lineage of nontailed dsDNA viruses as unrecognized killers of marine bacteria.</title>
        <authorList>
            <person name="Kauffman K.M."/>
            <person name="Hussain F.A."/>
            <person name="Yang J."/>
            <person name="Arevalo P."/>
            <person name="Brown J.M."/>
            <person name="Chang W.K."/>
            <person name="VanInsberghe D."/>
            <person name="Elsherbini J."/>
            <person name="Cutler M.B."/>
            <person name="Kelly L."/>
            <person name="Polz M.F."/>
        </authorList>
    </citation>
    <scope>NUCLEOTIDE SEQUENCE [LARGE SCALE GENOMIC DNA]</scope>
</reference>
<accession>A0A2I7R0G5</accession>
<keyword evidence="1" id="KW-0812">Transmembrane</keyword>
<protein>
    <submittedName>
        <fullName evidence="2">TMhelix containing protein</fullName>
    </submittedName>
</protein>
<sequence>MAYIMANLIFLASSLCIVVVARNTKTGVVDIAFILMFHLLGSVGIAALFAN</sequence>
<organism evidence="2 3">
    <name type="scientific">Vibrio phage 1.095.O._10N.286.46.E10</name>
    <dbReference type="NCBI Taxonomy" id="1881401"/>
    <lineage>
        <taxon>Viruses</taxon>
        <taxon>Varidnaviria</taxon>
        <taxon>Abadenavirae</taxon>
        <taxon>Produgelaviricota</taxon>
        <taxon>Belvinaviricetes</taxon>
        <taxon>Vinavirales</taxon>
        <taxon>Autolykiviridae</taxon>
    </lineage>
</organism>
<name>A0A2I7R0G5_9VIRU</name>
<keyword evidence="1" id="KW-1133">Transmembrane helix</keyword>
<dbReference type="EMBL" id="MG592469">
    <property type="protein sequence ID" value="AUR87128.1"/>
    <property type="molecule type" value="Genomic_DNA"/>
</dbReference>
<keyword evidence="1" id="KW-0472">Membrane</keyword>
<proteinExistence type="predicted"/>
<feature type="transmembrane region" description="Helical" evidence="1">
    <location>
        <begin position="31"/>
        <end position="50"/>
    </location>
</feature>
<gene>
    <name evidence="2" type="ORF">NVP1095O_04</name>
</gene>